<name>G4TMG9_SERID</name>
<organism evidence="2 3">
    <name type="scientific">Serendipita indica (strain DSM 11827)</name>
    <name type="common">Root endophyte fungus</name>
    <name type="synonym">Piriformospora indica</name>
    <dbReference type="NCBI Taxonomy" id="1109443"/>
    <lineage>
        <taxon>Eukaryota</taxon>
        <taxon>Fungi</taxon>
        <taxon>Dikarya</taxon>
        <taxon>Basidiomycota</taxon>
        <taxon>Agaricomycotina</taxon>
        <taxon>Agaricomycetes</taxon>
        <taxon>Sebacinales</taxon>
        <taxon>Serendipitaceae</taxon>
        <taxon>Serendipita</taxon>
    </lineage>
</organism>
<evidence type="ECO:0000313" key="2">
    <source>
        <dbReference type="EMBL" id="CCA72509.1"/>
    </source>
</evidence>
<dbReference type="OrthoDB" id="3219562at2759"/>
<dbReference type="AlphaFoldDB" id="G4TMG9"/>
<dbReference type="InParanoid" id="G4TMG9"/>
<proteinExistence type="predicted"/>
<evidence type="ECO:0000313" key="3">
    <source>
        <dbReference type="Proteomes" id="UP000007148"/>
    </source>
</evidence>
<dbReference type="EMBL" id="CAFZ01000168">
    <property type="protein sequence ID" value="CCA72509.1"/>
    <property type="molecule type" value="Genomic_DNA"/>
</dbReference>
<sequence>MPEPANSPFGRNWDISASIGTSNASTVLSDDDLDSLALASELEDGMWDDSDGDNDSSLPHPLERSVDDYRQSIAGAGAMEHELEAASSSRISEGAAPDLTLSDVAASEDTASTSTFSFHFPDPLRAQPEEHPRYNVPHDDVDSLISRDSVRDFGTDFAATVDALERSATLKPPPSDPPLATHSHRRTWVAIFIAVLGLLAVAALNLHPSSILVRDHGVSESFLSKDSVPYMPPAAPVDVSQDADEPARPVTLDTSPRSHFPITALPVETRVILHTNRTVIMSLSLRPISRVMGTLTHTYSTFTKAFLNDLRNVARIIEELLLYLRETMVIETAQRQSKSILEYLAEKMGDRHQRAKRNAKALTAKGVDFVKGISDAVKAMGT</sequence>
<gene>
    <name evidence="2" type="ORF">PIIN_06446</name>
</gene>
<protein>
    <submittedName>
        <fullName evidence="2">Uncharacterized protein</fullName>
    </submittedName>
</protein>
<dbReference type="HOGENOM" id="CLU_723834_0_0_1"/>
<reference evidence="2" key="1">
    <citation type="journal article" date="2011" name="PLoS Pathog.">
        <title>Endophytic Life Strategies Decoded by Genome and Transcriptome Analyses of the Mutualistic Root Symbiont Piriformospora indica.</title>
        <authorList>
            <person name="Zuccaro A."/>
            <person name="Lahrmann U."/>
            <person name="Guldener U."/>
            <person name="Langen G."/>
            <person name="Pfiffi S."/>
            <person name="Biedenkopf D."/>
            <person name="Wong P."/>
            <person name="Samans B."/>
            <person name="Grimm C."/>
            <person name="Basiewicz M."/>
            <person name="Murat C."/>
            <person name="Martin F."/>
            <person name="Kogel K.H."/>
        </authorList>
    </citation>
    <scope>NUCLEOTIDE SEQUENCE [LARGE SCALE GENOMIC DNA]</scope>
    <source>
        <strain evidence="2">DSM 11827</strain>
    </source>
</reference>
<dbReference type="Proteomes" id="UP000007148">
    <property type="component" value="Unassembled WGS sequence"/>
</dbReference>
<feature type="compositionally biased region" description="Acidic residues" evidence="1">
    <location>
        <begin position="44"/>
        <end position="54"/>
    </location>
</feature>
<evidence type="ECO:0000256" key="1">
    <source>
        <dbReference type="SAM" id="MobiDB-lite"/>
    </source>
</evidence>
<keyword evidence="3" id="KW-1185">Reference proteome</keyword>
<feature type="region of interest" description="Disordered" evidence="1">
    <location>
        <begin position="44"/>
        <end position="64"/>
    </location>
</feature>
<accession>G4TMG9</accession>
<reference evidence="2" key="2">
    <citation type="submission" date="2011-05" db="EMBL/GenBank/DDBJ databases">
        <authorList>
            <person name="MIPS"/>
        </authorList>
    </citation>
    <scope>NUCLEOTIDE SEQUENCE</scope>
    <source>
        <strain evidence="2">DSM 11827</strain>
    </source>
</reference>
<comment type="caution">
    <text evidence="2">The sequence shown here is derived from an EMBL/GenBank/DDBJ whole genome shotgun (WGS) entry which is preliminary data.</text>
</comment>